<sequence>MPITNQYIGPLGVSKEKNPEENQVPRQSREIPLESTVQYKVQEGSQVVAHVEERLIPTTIEASLATPYSREVQISNPSKDRIGLTTSDGDNLEDKDLVGQELTNSKDDETISDILEIDWRIKV</sequence>
<proteinExistence type="predicted"/>
<dbReference type="EMBL" id="JBJUIK010000004">
    <property type="protein sequence ID" value="KAL3529934.1"/>
    <property type="molecule type" value="Genomic_DNA"/>
</dbReference>
<organism evidence="2 3">
    <name type="scientific">Cinchona calisaya</name>
    <dbReference type="NCBI Taxonomy" id="153742"/>
    <lineage>
        <taxon>Eukaryota</taxon>
        <taxon>Viridiplantae</taxon>
        <taxon>Streptophyta</taxon>
        <taxon>Embryophyta</taxon>
        <taxon>Tracheophyta</taxon>
        <taxon>Spermatophyta</taxon>
        <taxon>Magnoliopsida</taxon>
        <taxon>eudicotyledons</taxon>
        <taxon>Gunneridae</taxon>
        <taxon>Pentapetalae</taxon>
        <taxon>asterids</taxon>
        <taxon>lamiids</taxon>
        <taxon>Gentianales</taxon>
        <taxon>Rubiaceae</taxon>
        <taxon>Cinchonoideae</taxon>
        <taxon>Cinchoneae</taxon>
        <taxon>Cinchona</taxon>
    </lineage>
</organism>
<comment type="caution">
    <text evidence="2">The sequence shown here is derived from an EMBL/GenBank/DDBJ whole genome shotgun (WGS) entry which is preliminary data.</text>
</comment>
<evidence type="ECO:0000313" key="2">
    <source>
        <dbReference type="EMBL" id="KAL3529934.1"/>
    </source>
</evidence>
<name>A0ABD3ADV9_9GENT</name>
<reference evidence="2 3" key="1">
    <citation type="submission" date="2024-11" db="EMBL/GenBank/DDBJ databases">
        <title>A near-complete genome assembly of Cinchona calisaya.</title>
        <authorList>
            <person name="Lian D.C."/>
            <person name="Zhao X.W."/>
            <person name="Wei L."/>
        </authorList>
    </citation>
    <scope>NUCLEOTIDE SEQUENCE [LARGE SCALE GENOMIC DNA]</scope>
    <source>
        <tissue evidence="2">Nenye</tissue>
    </source>
</reference>
<dbReference type="AlphaFoldDB" id="A0ABD3ADV9"/>
<accession>A0ABD3ADV9</accession>
<protein>
    <submittedName>
        <fullName evidence="2">Uncharacterized protein</fullName>
    </submittedName>
</protein>
<evidence type="ECO:0000256" key="1">
    <source>
        <dbReference type="SAM" id="MobiDB-lite"/>
    </source>
</evidence>
<gene>
    <name evidence="2" type="ORF">ACH5RR_009256</name>
</gene>
<feature type="region of interest" description="Disordered" evidence="1">
    <location>
        <begin position="1"/>
        <end position="31"/>
    </location>
</feature>
<dbReference type="Proteomes" id="UP001630127">
    <property type="component" value="Unassembled WGS sequence"/>
</dbReference>
<keyword evidence="3" id="KW-1185">Reference proteome</keyword>
<evidence type="ECO:0000313" key="3">
    <source>
        <dbReference type="Proteomes" id="UP001630127"/>
    </source>
</evidence>